<evidence type="ECO:0000256" key="1">
    <source>
        <dbReference type="SAM" id="Phobius"/>
    </source>
</evidence>
<feature type="transmembrane region" description="Helical" evidence="1">
    <location>
        <begin position="31"/>
        <end position="48"/>
    </location>
</feature>
<gene>
    <name evidence="2" type="ORF">HMPREF9400_1676</name>
</gene>
<accession>A0A828QUT7</accession>
<keyword evidence="1" id="KW-0472">Membrane</keyword>
<proteinExistence type="predicted"/>
<reference evidence="2 3" key="1">
    <citation type="submission" date="2010-12" db="EMBL/GenBank/DDBJ databases">
        <authorList>
            <person name="Muzny D."/>
            <person name="Qin X."/>
            <person name="Buhay C."/>
            <person name="Dugan-Rocha S."/>
            <person name="Ding Y."/>
            <person name="Chen G."/>
            <person name="Hawes A."/>
            <person name="Holder M."/>
            <person name="Jhangiani S."/>
            <person name="Johnson A."/>
            <person name="Khan Z."/>
            <person name="Li Z."/>
            <person name="Liu W."/>
            <person name="Liu X."/>
            <person name="Perez L."/>
            <person name="Shen H."/>
            <person name="Wang Q."/>
            <person name="Watt J."/>
            <person name="Xi L."/>
            <person name="Xin Y."/>
            <person name="Zhou J."/>
            <person name="Deng J."/>
            <person name="Jiang H."/>
            <person name="Liu Y."/>
            <person name="Qu J."/>
            <person name="Song X.-Z."/>
            <person name="Zhang L."/>
            <person name="Villasana D."/>
            <person name="Johnson A."/>
            <person name="Liu J."/>
            <person name="Liyanage D."/>
            <person name="Lorensuhewa L."/>
            <person name="Robinson T."/>
            <person name="Song A."/>
            <person name="Song B.-B."/>
            <person name="Dinh H."/>
            <person name="Thornton R."/>
            <person name="Coyle M."/>
            <person name="Francisco L."/>
            <person name="Jackson L."/>
            <person name="Javaid M."/>
            <person name="Korchina V."/>
            <person name="Kovar C."/>
            <person name="Mata R."/>
            <person name="Mathew T."/>
            <person name="Ngo R."/>
            <person name="Nguyen L."/>
            <person name="Nguyen N."/>
            <person name="Okwuonu G."/>
            <person name="Ongeri F."/>
            <person name="Pham C."/>
            <person name="Simmons D."/>
            <person name="Wilczek-Boney K."/>
            <person name="Hale W."/>
            <person name="Jakkamsetti A."/>
            <person name="Pham P."/>
            <person name="Ruth R."/>
            <person name="San Lucas F."/>
            <person name="Warren J."/>
            <person name="Zhang J."/>
            <person name="Zhao Z."/>
            <person name="Zhou C."/>
            <person name="Zhu D."/>
            <person name="Lee S."/>
            <person name="Bess C."/>
            <person name="Blankenburg K."/>
            <person name="Forbes L."/>
            <person name="Fu Q."/>
            <person name="Gubbala S."/>
            <person name="Hirani K."/>
            <person name="Jayaseelan J.C."/>
            <person name="Lara F."/>
            <person name="Munidasa M."/>
            <person name="Palculict T."/>
            <person name="Patil S."/>
            <person name="Pu L.-L."/>
            <person name="Saada N."/>
            <person name="Tang L."/>
            <person name="Weissenberger G."/>
            <person name="Zhu Y."/>
            <person name="Hemphill L."/>
            <person name="Shang Y."/>
            <person name="Youmans B."/>
            <person name="Ayvaz T."/>
            <person name="Ross M."/>
            <person name="Santibanez J."/>
            <person name="Aqrawi P."/>
            <person name="Gross S."/>
            <person name="Joshi V."/>
            <person name="Fowler G."/>
            <person name="Nazareth L."/>
            <person name="Reid J."/>
            <person name="Worley K."/>
            <person name="Petrosino J."/>
            <person name="Highlander S."/>
            <person name="Gibbs R."/>
        </authorList>
    </citation>
    <scope>NUCLEOTIDE SEQUENCE [LARGE SCALE GENOMIC DNA]</scope>
    <source>
        <strain evidence="2 3">JV21</strain>
    </source>
</reference>
<dbReference type="Proteomes" id="UP000005813">
    <property type="component" value="Unassembled WGS sequence"/>
</dbReference>
<protein>
    <submittedName>
        <fullName evidence="2">Uncharacterized protein</fullName>
    </submittedName>
</protein>
<keyword evidence="1" id="KW-0812">Transmembrane</keyword>
<keyword evidence="1" id="KW-1133">Transmembrane helix</keyword>
<feature type="transmembrane region" description="Helical" evidence="1">
    <location>
        <begin position="54"/>
        <end position="75"/>
    </location>
</feature>
<dbReference type="AlphaFoldDB" id="A0A828QUT7"/>
<sequence>MILAKIYPFARKDIKMKLDKIKEEIANIRQWQNICSVAFIGVFAYFFTEVQPNPTIRTVSACATSMALGVWLLILRGKMKDNLSKLEKLKKDE</sequence>
<dbReference type="EMBL" id="AEPU01000037">
    <property type="protein sequence ID" value="EFU71076.1"/>
    <property type="molecule type" value="Genomic_DNA"/>
</dbReference>
<organism evidence="2 3">
    <name type="scientific">Campylobacter upsaliensis JV21</name>
    <dbReference type="NCBI Taxonomy" id="888826"/>
    <lineage>
        <taxon>Bacteria</taxon>
        <taxon>Pseudomonadati</taxon>
        <taxon>Campylobacterota</taxon>
        <taxon>Epsilonproteobacteria</taxon>
        <taxon>Campylobacterales</taxon>
        <taxon>Campylobacteraceae</taxon>
        <taxon>Campylobacter</taxon>
    </lineage>
</organism>
<comment type="caution">
    <text evidence="2">The sequence shown here is derived from an EMBL/GenBank/DDBJ whole genome shotgun (WGS) entry which is preliminary data.</text>
</comment>
<evidence type="ECO:0000313" key="2">
    <source>
        <dbReference type="EMBL" id="EFU71076.1"/>
    </source>
</evidence>
<name>A0A828QUT7_CAMUP</name>
<evidence type="ECO:0000313" key="3">
    <source>
        <dbReference type="Proteomes" id="UP000005813"/>
    </source>
</evidence>